<dbReference type="Proteomes" id="UP000292627">
    <property type="component" value="Unassembled WGS sequence"/>
</dbReference>
<name>A0A4Q8L746_9GAMM</name>
<keyword evidence="5" id="KW-0998">Cell outer membrane</keyword>
<dbReference type="PANTHER" id="PTHR38776:SF1">
    <property type="entry name" value="MLTA-INTERACTING PROTEIN-RELATED"/>
    <property type="match status" value="1"/>
</dbReference>
<keyword evidence="3 6" id="KW-0732">Signal</keyword>
<comment type="caution">
    <text evidence="7">The sequence shown here is derived from an EMBL/GenBank/DDBJ whole genome shotgun (WGS) entry which is preliminary data.</text>
</comment>
<protein>
    <submittedName>
        <fullName evidence="7">MipA/OmpV family protein</fullName>
    </submittedName>
</protein>
<proteinExistence type="inferred from homology"/>
<dbReference type="PANTHER" id="PTHR38776">
    <property type="entry name" value="MLTA-INTERACTING PROTEIN-RELATED"/>
    <property type="match status" value="1"/>
</dbReference>
<comment type="similarity">
    <text evidence="2">Belongs to the MipA/OmpV family.</text>
</comment>
<dbReference type="GO" id="GO:0009279">
    <property type="term" value="C:cell outer membrane"/>
    <property type="evidence" value="ECO:0007669"/>
    <property type="project" value="UniProtKB-SubCell"/>
</dbReference>
<comment type="subcellular location">
    <subcellularLocation>
        <location evidence="1">Cell outer membrane</location>
    </subcellularLocation>
</comment>
<dbReference type="AlphaFoldDB" id="A0A4Q8L746"/>
<feature type="signal peptide" evidence="6">
    <location>
        <begin position="1"/>
        <end position="25"/>
    </location>
</feature>
<evidence type="ECO:0000256" key="3">
    <source>
        <dbReference type="ARBA" id="ARBA00022729"/>
    </source>
</evidence>
<dbReference type="RefSeq" id="WP_130552343.1">
    <property type="nucleotide sequence ID" value="NZ_SHMC01000006.1"/>
</dbReference>
<dbReference type="OrthoDB" id="5951177at2"/>
<sequence length="268" mass="29015">MHLRLISLLLAVPALGTLAVAPAKAQDATAAQPASDHEQVIGLAAQLESRYPGGGGSRFAPMPVFSLQDGVLFADQEHGAGLQFQLGPVWSLSQSVGYDFGRVDHDSRWRSGSTRLAGMGQVPDAFTSHTLLEAQFTPWLSVSAEIERTLRQSAPRTQFHLGTELGLFQSAHDGMAVDVDAWWGDAHYNQAWFGVTQAQAARSDFAPFQADAGLYAGSLGLGWEHKFDTHWTSTTQLTSTRYGGQVQGSPLLVRRTEPGAVWAITYTY</sequence>
<evidence type="ECO:0000256" key="2">
    <source>
        <dbReference type="ARBA" id="ARBA00005722"/>
    </source>
</evidence>
<evidence type="ECO:0000313" key="7">
    <source>
        <dbReference type="EMBL" id="TAA23318.1"/>
    </source>
</evidence>
<dbReference type="EMBL" id="SHMC01000006">
    <property type="protein sequence ID" value="TAA23318.1"/>
    <property type="molecule type" value="Genomic_DNA"/>
</dbReference>
<evidence type="ECO:0000256" key="4">
    <source>
        <dbReference type="ARBA" id="ARBA00023136"/>
    </source>
</evidence>
<reference evidence="7 8" key="1">
    <citation type="submission" date="2019-02" db="EMBL/GenBank/DDBJ databases">
        <title>WGS of Pseudoxanthomonas species novum from clinical isolates.</title>
        <authorList>
            <person name="Bernier A.-M."/>
            <person name="Bernard K."/>
            <person name="Vachon A."/>
        </authorList>
    </citation>
    <scope>NUCLEOTIDE SEQUENCE [LARGE SCALE GENOMIC DNA]</scope>
    <source>
        <strain evidence="7 8">NML171200</strain>
    </source>
</reference>
<accession>A0A4Q8L746</accession>
<evidence type="ECO:0000313" key="8">
    <source>
        <dbReference type="Proteomes" id="UP000292627"/>
    </source>
</evidence>
<dbReference type="Pfam" id="PF06629">
    <property type="entry name" value="MipA"/>
    <property type="match status" value="1"/>
</dbReference>
<gene>
    <name evidence="7" type="ORF">EA660_15390</name>
</gene>
<evidence type="ECO:0000256" key="1">
    <source>
        <dbReference type="ARBA" id="ARBA00004442"/>
    </source>
</evidence>
<organism evidence="7 8">
    <name type="scientific">Pseudoxanthomonas winnipegensis</name>
    <dbReference type="NCBI Taxonomy" id="2480810"/>
    <lineage>
        <taxon>Bacteria</taxon>
        <taxon>Pseudomonadati</taxon>
        <taxon>Pseudomonadota</taxon>
        <taxon>Gammaproteobacteria</taxon>
        <taxon>Lysobacterales</taxon>
        <taxon>Lysobacteraceae</taxon>
        <taxon>Pseudoxanthomonas</taxon>
    </lineage>
</organism>
<keyword evidence="4" id="KW-0472">Membrane</keyword>
<feature type="chain" id="PRO_5021011733" evidence="6">
    <location>
        <begin position="26"/>
        <end position="268"/>
    </location>
</feature>
<evidence type="ECO:0000256" key="5">
    <source>
        <dbReference type="ARBA" id="ARBA00023237"/>
    </source>
</evidence>
<evidence type="ECO:0000256" key="6">
    <source>
        <dbReference type="SAM" id="SignalP"/>
    </source>
</evidence>
<dbReference type="InterPro" id="IPR010583">
    <property type="entry name" value="MipA"/>
</dbReference>